<dbReference type="GO" id="GO:0005829">
    <property type="term" value="C:cytosol"/>
    <property type="evidence" value="ECO:0007669"/>
    <property type="project" value="TreeGrafter"/>
</dbReference>
<evidence type="ECO:0000313" key="3">
    <source>
        <dbReference type="EMBL" id="GAH57533.1"/>
    </source>
</evidence>
<dbReference type="EMBL" id="BARU01021171">
    <property type="protein sequence ID" value="GAH57533.1"/>
    <property type="molecule type" value="Genomic_DNA"/>
</dbReference>
<feature type="non-terminal residue" evidence="3">
    <location>
        <position position="121"/>
    </location>
</feature>
<dbReference type="Pfam" id="PF01381">
    <property type="entry name" value="HTH_3"/>
    <property type="match status" value="1"/>
</dbReference>
<accession>X1IJ11</accession>
<dbReference type="GO" id="GO:0003700">
    <property type="term" value="F:DNA-binding transcription factor activity"/>
    <property type="evidence" value="ECO:0007669"/>
    <property type="project" value="TreeGrafter"/>
</dbReference>
<feature type="domain" description="HTH cro/C1-type" evidence="2">
    <location>
        <begin position="11"/>
        <end position="65"/>
    </location>
</feature>
<dbReference type="AlphaFoldDB" id="X1IJ11"/>
<dbReference type="PANTHER" id="PTHR46797:SF1">
    <property type="entry name" value="METHYLPHOSPHONATE SYNTHASE"/>
    <property type="match status" value="1"/>
</dbReference>
<dbReference type="SUPFAM" id="SSF47413">
    <property type="entry name" value="lambda repressor-like DNA-binding domains"/>
    <property type="match status" value="1"/>
</dbReference>
<dbReference type="PANTHER" id="PTHR46797">
    <property type="entry name" value="HTH-TYPE TRANSCRIPTIONAL REGULATOR"/>
    <property type="match status" value="1"/>
</dbReference>
<dbReference type="SMART" id="SM00530">
    <property type="entry name" value="HTH_XRE"/>
    <property type="match status" value="1"/>
</dbReference>
<evidence type="ECO:0000256" key="1">
    <source>
        <dbReference type="ARBA" id="ARBA00023125"/>
    </source>
</evidence>
<organism evidence="3">
    <name type="scientific">marine sediment metagenome</name>
    <dbReference type="NCBI Taxonomy" id="412755"/>
    <lineage>
        <taxon>unclassified sequences</taxon>
        <taxon>metagenomes</taxon>
        <taxon>ecological metagenomes</taxon>
    </lineage>
</organism>
<dbReference type="PROSITE" id="PS50943">
    <property type="entry name" value="HTH_CROC1"/>
    <property type="match status" value="1"/>
</dbReference>
<dbReference type="InterPro" id="IPR001387">
    <property type="entry name" value="Cro/C1-type_HTH"/>
</dbReference>
<protein>
    <recommendedName>
        <fullName evidence="2">HTH cro/C1-type domain-containing protein</fullName>
    </recommendedName>
</protein>
<comment type="caution">
    <text evidence="3">The sequence shown here is derived from an EMBL/GenBank/DDBJ whole genome shotgun (WGS) entry which is preliminary data.</text>
</comment>
<dbReference type="GO" id="GO:0003677">
    <property type="term" value="F:DNA binding"/>
    <property type="evidence" value="ECO:0007669"/>
    <property type="project" value="UniProtKB-KW"/>
</dbReference>
<dbReference type="CDD" id="cd00093">
    <property type="entry name" value="HTH_XRE"/>
    <property type="match status" value="1"/>
</dbReference>
<sequence length="121" mass="13327">MDNSKDLARILRQQRVMRELTLQQLSEMSGVSASHLGRIERGERFPSAHILRKIAKPLGIAEAELLTSAGYLSAQPSEAEKPSGVRLDPYVAAVLSQEPVEIQRAVVTILTVFKGMAKMLE</sequence>
<keyword evidence="1" id="KW-0238">DNA-binding</keyword>
<dbReference type="Gene3D" id="1.10.260.40">
    <property type="entry name" value="lambda repressor-like DNA-binding domains"/>
    <property type="match status" value="1"/>
</dbReference>
<dbReference type="InterPro" id="IPR010982">
    <property type="entry name" value="Lambda_DNA-bd_dom_sf"/>
</dbReference>
<name>X1IJ11_9ZZZZ</name>
<reference evidence="3" key="1">
    <citation type="journal article" date="2014" name="Front. Microbiol.">
        <title>High frequency of phylogenetically diverse reductive dehalogenase-homologous genes in deep subseafloor sedimentary metagenomes.</title>
        <authorList>
            <person name="Kawai M."/>
            <person name="Futagami T."/>
            <person name="Toyoda A."/>
            <person name="Takaki Y."/>
            <person name="Nishi S."/>
            <person name="Hori S."/>
            <person name="Arai W."/>
            <person name="Tsubouchi T."/>
            <person name="Morono Y."/>
            <person name="Uchiyama I."/>
            <person name="Ito T."/>
            <person name="Fujiyama A."/>
            <person name="Inagaki F."/>
            <person name="Takami H."/>
        </authorList>
    </citation>
    <scope>NUCLEOTIDE SEQUENCE</scope>
    <source>
        <strain evidence="3">Expedition CK06-06</strain>
    </source>
</reference>
<proteinExistence type="predicted"/>
<gene>
    <name evidence="3" type="ORF">S03H2_34669</name>
</gene>
<evidence type="ECO:0000259" key="2">
    <source>
        <dbReference type="PROSITE" id="PS50943"/>
    </source>
</evidence>
<dbReference type="InterPro" id="IPR050807">
    <property type="entry name" value="TransReg_Diox_bact_type"/>
</dbReference>